<gene>
    <name evidence="9" type="ORF">HNY73_003595</name>
</gene>
<name>A0A8T0FTB9_ARGBR</name>
<dbReference type="PANTHER" id="PTHR16461:SF5">
    <property type="entry name" value="TOLL-INTERACTING PROTEIN"/>
    <property type="match status" value="1"/>
</dbReference>
<comment type="similarity">
    <text evidence="1">Belongs to the tollip family.</text>
</comment>
<dbReference type="Gene3D" id="2.60.40.150">
    <property type="entry name" value="C2 domain"/>
    <property type="match status" value="1"/>
</dbReference>
<evidence type="ECO:0000313" key="9">
    <source>
        <dbReference type="EMBL" id="KAF8791933.1"/>
    </source>
</evidence>
<proteinExistence type="inferred from homology"/>
<dbReference type="InterPro" id="IPR035892">
    <property type="entry name" value="C2_domain_sf"/>
</dbReference>
<evidence type="ECO:0000256" key="1">
    <source>
        <dbReference type="ARBA" id="ARBA00009278"/>
    </source>
</evidence>
<evidence type="ECO:0000259" key="7">
    <source>
        <dbReference type="PROSITE" id="PS50004"/>
    </source>
</evidence>
<reference evidence="9" key="1">
    <citation type="journal article" date="2020" name="bioRxiv">
        <title>Chromosome-level reference genome of the European wasp spider Argiope bruennichi: a resource for studies on range expansion and evolutionary adaptation.</title>
        <authorList>
            <person name="Sheffer M.M."/>
            <person name="Hoppe A."/>
            <person name="Krehenwinkel H."/>
            <person name="Uhl G."/>
            <person name="Kuss A.W."/>
            <person name="Jensen L."/>
            <person name="Jensen C."/>
            <person name="Gillespie R.G."/>
            <person name="Hoff K.J."/>
            <person name="Prost S."/>
        </authorList>
    </citation>
    <scope>NUCLEOTIDE SEQUENCE</scope>
</reference>
<dbReference type="InterPro" id="IPR003892">
    <property type="entry name" value="CUE"/>
</dbReference>
<evidence type="ECO:0000256" key="6">
    <source>
        <dbReference type="SAM" id="MobiDB-lite"/>
    </source>
</evidence>
<feature type="domain" description="CUE" evidence="8">
    <location>
        <begin position="238"/>
        <end position="281"/>
    </location>
</feature>
<evidence type="ECO:0000256" key="5">
    <source>
        <dbReference type="ARBA" id="ARBA00023198"/>
    </source>
</evidence>
<protein>
    <submittedName>
        <fullName evidence="9">Toll-interacting protein like</fullName>
    </submittedName>
</protein>
<reference evidence="9" key="2">
    <citation type="submission" date="2020-06" db="EMBL/GenBank/DDBJ databases">
        <authorList>
            <person name="Sheffer M."/>
        </authorList>
    </citation>
    <scope>NUCLEOTIDE SEQUENCE</scope>
</reference>
<dbReference type="Gene3D" id="1.10.8.10">
    <property type="entry name" value="DNA helicase RuvA subunit, C-terminal domain"/>
    <property type="match status" value="1"/>
</dbReference>
<dbReference type="PROSITE" id="PS51140">
    <property type="entry name" value="CUE"/>
    <property type="match status" value="1"/>
</dbReference>
<dbReference type="PROSITE" id="PS50004">
    <property type="entry name" value="C2"/>
    <property type="match status" value="1"/>
</dbReference>
<feature type="region of interest" description="Disordered" evidence="6">
    <location>
        <begin position="28"/>
        <end position="49"/>
    </location>
</feature>
<dbReference type="GO" id="GO:0005737">
    <property type="term" value="C:cytoplasm"/>
    <property type="evidence" value="ECO:0007669"/>
    <property type="project" value="TreeGrafter"/>
</dbReference>
<keyword evidence="4" id="KW-0072">Autophagy</keyword>
<dbReference type="GO" id="GO:0045087">
    <property type="term" value="P:innate immune response"/>
    <property type="evidence" value="ECO:0007669"/>
    <property type="project" value="UniProtKB-KW"/>
</dbReference>
<keyword evidence="10" id="KW-1185">Reference proteome</keyword>
<dbReference type="GO" id="GO:0043130">
    <property type="term" value="F:ubiquitin binding"/>
    <property type="evidence" value="ECO:0007669"/>
    <property type="project" value="InterPro"/>
</dbReference>
<keyword evidence="5" id="KW-0395">Inflammatory response</keyword>
<dbReference type="SMART" id="SM00546">
    <property type="entry name" value="CUE"/>
    <property type="match status" value="1"/>
</dbReference>
<dbReference type="InterPro" id="IPR000008">
    <property type="entry name" value="C2_dom"/>
</dbReference>
<dbReference type="SUPFAM" id="SSF49562">
    <property type="entry name" value="C2 domain (Calcium/lipid-binding domain, CaLB)"/>
    <property type="match status" value="1"/>
</dbReference>
<comment type="caution">
    <text evidence="9">The sequence shown here is derived from an EMBL/GenBank/DDBJ whole genome shotgun (WGS) entry which is preliminary data.</text>
</comment>
<feature type="compositionally biased region" description="Polar residues" evidence="6">
    <location>
        <begin position="33"/>
        <end position="49"/>
    </location>
</feature>
<dbReference type="GO" id="GO:0006511">
    <property type="term" value="P:ubiquitin-dependent protein catabolic process"/>
    <property type="evidence" value="ECO:0007669"/>
    <property type="project" value="TreeGrafter"/>
</dbReference>
<dbReference type="Pfam" id="PF02845">
    <property type="entry name" value="CUE"/>
    <property type="match status" value="1"/>
</dbReference>
<dbReference type="SUPFAM" id="SSF46934">
    <property type="entry name" value="UBA-like"/>
    <property type="match status" value="1"/>
</dbReference>
<dbReference type="InterPro" id="IPR009060">
    <property type="entry name" value="UBA-like_sf"/>
</dbReference>
<sequence length="284" mass="31504">MIHLVSADSSNDVMLGSLPEDFLRVESADSRDGTTNAHSQTRQGTQHQQNYAQANMATQITLGVVGAQLAKNYSITKMDPYVRVRIGHAVFETQTDVRGGKFPSWNKTITAYLPHGIRTIHIEIFDENTLTPDERIAYADYVLTDEALQGKFVDTWVPLSGKQGEGKEGSINITIYIRSVPYWSSVMPAAAPLMVIPQPSLGVWPYYVGGQPISICPQPVQNPNYPAPVQPPQPNYQPSEDDIKQMQEMFPSYDREVILGVLENHRGNKDQAITSLLSLAKKSC</sequence>
<keyword evidence="3" id="KW-0391">Immunity</keyword>
<dbReference type="GO" id="GO:0006914">
    <property type="term" value="P:autophagy"/>
    <property type="evidence" value="ECO:0007669"/>
    <property type="project" value="UniProtKB-KW"/>
</dbReference>
<organism evidence="9 10">
    <name type="scientific">Argiope bruennichi</name>
    <name type="common">Wasp spider</name>
    <name type="synonym">Aranea bruennichi</name>
    <dbReference type="NCBI Taxonomy" id="94029"/>
    <lineage>
        <taxon>Eukaryota</taxon>
        <taxon>Metazoa</taxon>
        <taxon>Ecdysozoa</taxon>
        <taxon>Arthropoda</taxon>
        <taxon>Chelicerata</taxon>
        <taxon>Arachnida</taxon>
        <taxon>Araneae</taxon>
        <taxon>Araneomorphae</taxon>
        <taxon>Entelegynae</taxon>
        <taxon>Araneoidea</taxon>
        <taxon>Araneidae</taxon>
        <taxon>Argiope</taxon>
    </lineage>
</organism>
<keyword evidence="2" id="KW-0399">Innate immunity</keyword>
<evidence type="ECO:0000256" key="4">
    <source>
        <dbReference type="ARBA" id="ARBA00023006"/>
    </source>
</evidence>
<evidence type="ECO:0000259" key="8">
    <source>
        <dbReference type="PROSITE" id="PS51140"/>
    </source>
</evidence>
<evidence type="ECO:0000256" key="3">
    <source>
        <dbReference type="ARBA" id="ARBA00022859"/>
    </source>
</evidence>
<evidence type="ECO:0000256" key="2">
    <source>
        <dbReference type="ARBA" id="ARBA00022588"/>
    </source>
</evidence>
<dbReference type="PANTHER" id="PTHR16461">
    <property type="entry name" value="TOLL-INTERACTING PROTEIN"/>
    <property type="match status" value="1"/>
</dbReference>
<dbReference type="Proteomes" id="UP000807504">
    <property type="component" value="Unassembled WGS sequence"/>
</dbReference>
<evidence type="ECO:0000313" key="10">
    <source>
        <dbReference type="Proteomes" id="UP000807504"/>
    </source>
</evidence>
<dbReference type="AlphaFoldDB" id="A0A8T0FTB9"/>
<dbReference type="Pfam" id="PF00168">
    <property type="entry name" value="C2"/>
    <property type="match status" value="1"/>
</dbReference>
<dbReference type="GO" id="GO:0031624">
    <property type="term" value="F:ubiquitin conjugating enzyme binding"/>
    <property type="evidence" value="ECO:0007669"/>
    <property type="project" value="TreeGrafter"/>
</dbReference>
<accession>A0A8T0FTB9</accession>
<dbReference type="EMBL" id="JABXBU010000003">
    <property type="protein sequence ID" value="KAF8791933.1"/>
    <property type="molecule type" value="Genomic_DNA"/>
</dbReference>
<feature type="domain" description="C2" evidence="7">
    <location>
        <begin position="41"/>
        <end position="157"/>
    </location>
</feature>